<gene>
    <name evidence="2" type="ORF">V3H18_08565</name>
</gene>
<dbReference type="EMBL" id="JAZHYN010000020">
    <property type="protein sequence ID" value="MEF3366583.1"/>
    <property type="molecule type" value="Genomic_DNA"/>
</dbReference>
<protein>
    <submittedName>
        <fullName evidence="2">Cytochrome c</fullName>
    </submittedName>
</protein>
<dbReference type="Proteomes" id="UP001350748">
    <property type="component" value="Unassembled WGS sequence"/>
</dbReference>
<dbReference type="InterPro" id="IPR036909">
    <property type="entry name" value="Cyt_c-like_dom_sf"/>
</dbReference>
<comment type="caution">
    <text evidence="2">The sequence shown here is derived from an EMBL/GenBank/DDBJ whole genome shotgun (WGS) entry which is preliminary data.</text>
</comment>
<feature type="chain" id="PRO_5045176603" evidence="1">
    <location>
        <begin position="19"/>
        <end position="97"/>
    </location>
</feature>
<keyword evidence="1" id="KW-0732">Signal</keyword>
<dbReference type="Gene3D" id="1.10.760.10">
    <property type="entry name" value="Cytochrome c-like domain"/>
    <property type="match status" value="1"/>
</dbReference>
<proteinExistence type="predicted"/>
<name>A0ABU7XGR6_9HYPH</name>
<evidence type="ECO:0000313" key="3">
    <source>
        <dbReference type="Proteomes" id="UP001350748"/>
    </source>
</evidence>
<reference evidence="2 3" key="1">
    <citation type="submission" date="2024-02" db="EMBL/GenBank/DDBJ databases">
        <authorList>
            <person name="Grouzdev D."/>
        </authorList>
    </citation>
    <scope>NUCLEOTIDE SEQUENCE [LARGE SCALE GENOMIC DNA]</scope>
    <source>
        <strain evidence="2 3">9N</strain>
    </source>
</reference>
<feature type="signal peptide" evidence="1">
    <location>
        <begin position="1"/>
        <end position="18"/>
    </location>
</feature>
<accession>A0ABU7XGR6</accession>
<evidence type="ECO:0000256" key="1">
    <source>
        <dbReference type="SAM" id="SignalP"/>
    </source>
</evidence>
<dbReference type="SUPFAM" id="SSF46626">
    <property type="entry name" value="Cytochrome c"/>
    <property type="match status" value="1"/>
</dbReference>
<evidence type="ECO:0000313" key="2">
    <source>
        <dbReference type="EMBL" id="MEF3366583.1"/>
    </source>
</evidence>
<keyword evidence="3" id="KW-1185">Reference proteome</keyword>
<dbReference type="RefSeq" id="WP_332081602.1">
    <property type="nucleotide sequence ID" value="NZ_JAZHYN010000020.1"/>
</dbReference>
<organism evidence="2 3">
    <name type="scientific">Methylocystis borbori</name>
    <dbReference type="NCBI Taxonomy" id="3118750"/>
    <lineage>
        <taxon>Bacteria</taxon>
        <taxon>Pseudomonadati</taxon>
        <taxon>Pseudomonadota</taxon>
        <taxon>Alphaproteobacteria</taxon>
        <taxon>Hyphomicrobiales</taxon>
        <taxon>Methylocystaceae</taxon>
        <taxon>Methylocystis</taxon>
    </lineage>
</organism>
<sequence>MRRLAITIALFLASPCGAEPRTYALPEETATLRPGPDREAAQNNCLACHSVDYILLQPPHMGRPYWEGIVKKMIKTYRAKIDADDAQKIVDYLAKTY</sequence>